<dbReference type="CDD" id="cd03801">
    <property type="entry name" value="GT4_PimA-like"/>
    <property type="match status" value="1"/>
</dbReference>
<gene>
    <name evidence="2" type="ORF">OC25_07180</name>
</gene>
<dbReference type="Proteomes" id="UP000031246">
    <property type="component" value="Unassembled WGS sequence"/>
</dbReference>
<keyword evidence="3" id="KW-1185">Reference proteome</keyword>
<feature type="domain" description="Glycosyl transferase family 1" evidence="1">
    <location>
        <begin position="232"/>
        <end position="379"/>
    </location>
</feature>
<dbReference type="OrthoDB" id="596635at2"/>
<dbReference type="AlphaFoldDB" id="A0A0C1G4U1"/>
<evidence type="ECO:0000313" key="2">
    <source>
        <dbReference type="EMBL" id="KIA95114.1"/>
    </source>
</evidence>
<dbReference type="InterPro" id="IPR001296">
    <property type="entry name" value="Glyco_trans_1"/>
</dbReference>
<protein>
    <recommendedName>
        <fullName evidence="1">Glycosyl transferase family 1 domain-containing protein</fullName>
    </recommendedName>
</protein>
<evidence type="ECO:0000313" key="3">
    <source>
        <dbReference type="Proteomes" id="UP000031246"/>
    </source>
</evidence>
<dbReference type="GO" id="GO:0016757">
    <property type="term" value="F:glycosyltransferase activity"/>
    <property type="evidence" value="ECO:0007669"/>
    <property type="project" value="InterPro"/>
</dbReference>
<dbReference type="InterPro" id="IPR050194">
    <property type="entry name" value="Glycosyltransferase_grp1"/>
</dbReference>
<comment type="caution">
    <text evidence="2">The sequence shown here is derived from an EMBL/GenBank/DDBJ whole genome shotgun (WGS) entry which is preliminary data.</text>
</comment>
<dbReference type="EMBL" id="JSYN01000006">
    <property type="protein sequence ID" value="KIA95114.1"/>
    <property type="molecule type" value="Genomic_DNA"/>
</dbReference>
<evidence type="ECO:0000259" key="1">
    <source>
        <dbReference type="Pfam" id="PF00534"/>
    </source>
</evidence>
<dbReference type="PANTHER" id="PTHR45947:SF3">
    <property type="entry name" value="SULFOQUINOVOSYL TRANSFERASE SQD2"/>
    <property type="match status" value="1"/>
</dbReference>
<accession>A0A0C1G4U1</accession>
<dbReference type="Gene3D" id="3.40.50.2000">
    <property type="entry name" value="Glycogen Phosphorylase B"/>
    <property type="match status" value="2"/>
</dbReference>
<dbReference type="PANTHER" id="PTHR45947">
    <property type="entry name" value="SULFOQUINOVOSYL TRANSFERASE SQD2"/>
    <property type="match status" value="1"/>
</dbReference>
<sequence length="420" mass="48377">MKVIVSHPSIAPHVKQTVMAYQEAAYLNHFYTSFFEHSENSLSNKLSAFSWLKKLINRRQFNELPIEKFISRPLPELMRTFFSRLGYPLITDRIWEWSELSFDNWVAKALTHDQTDVVHTYEHCALKTLVKAKARNILSVYEQPSQHHLFFTKVVQKQFELYPELRTENTDLLVNSNAVRRNNRRDEELKIADLIICNSSFTKKTLIEAGIDAAKIEVIPLAFPVGQTRIIQEKNSTGPVKFLYAGNQSIRKGSHLLYEAWRQCNFNEQQAELYLIGKMTLPEKIRRNLPGKVIIKENIPHQELMDLYNEVDVFVLPTLADGFGMVVTEAMANGIPVIATDMCCGPDLISPMENGWIIPAGDSEALINQLKWCTANRVELPKFGAAALRKAKTWTWHQYREKLSEIIFNKWTEHKTKPSA</sequence>
<dbReference type="Pfam" id="PF00534">
    <property type="entry name" value="Glycos_transf_1"/>
    <property type="match status" value="1"/>
</dbReference>
<dbReference type="SUPFAM" id="SSF53756">
    <property type="entry name" value="UDP-Glycosyltransferase/glycogen phosphorylase"/>
    <property type="match status" value="1"/>
</dbReference>
<reference evidence="2 3" key="1">
    <citation type="submission" date="2014-10" db="EMBL/GenBank/DDBJ databases">
        <title>Pedobacter Kyungheensis.</title>
        <authorList>
            <person name="Anderson B.M."/>
            <person name="Newman J.D."/>
        </authorList>
    </citation>
    <scope>NUCLEOTIDE SEQUENCE [LARGE SCALE GENOMIC DNA]</scope>
    <source>
        <strain evidence="2 3">KACC 16221</strain>
    </source>
</reference>
<organism evidence="2 3">
    <name type="scientific">Pedobacter kyungheensis</name>
    <dbReference type="NCBI Taxonomy" id="1069985"/>
    <lineage>
        <taxon>Bacteria</taxon>
        <taxon>Pseudomonadati</taxon>
        <taxon>Bacteroidota</taxon>
        <taxon>Sphingobacteriia</taxon>
        <taxon>Sphingobacteriales</taxon>
        <taxon>Sphingobacteriaceae</taxon>
        <taxon>Pedobacter</taxon>
    </lineage>
</organism>
<proteinExistence type="predicted"/>
<name>A0A0C1G4U1_9SPHI</name>